<dbReference type="Ensembl" id="ENSCCRT00010116654.1">
    <property type="protein sequence ID" value="ENSCCRP00010104983.1"/>
    <property type="gene ID" value="ENSCCRG00010046255.1"/>
</dbReference>
<sequence>MWLIVQSTNISYKNTAEEFNQTINSLQDNYTDLMTEKHQLQNNFNSLSQKNLEDFKSLNEKNGSVCFFMSSELKSWSDSRQYCRERGADLVIINTEEKQVSLVWIGLSDREQEGVMKWVDNSTLKQGFWIKGEPNDEHGIEDCIELTPSHPALNWNDLPCSEMRKGFCEK</sequence>
<evidence type="ECO:0000313" key="4">
    <source>
        <dbReference type="Ensembl" id="ENSCCRP00010104983.1"/>
    </source>
</evidence>
<dbReference type="AlphaFoldDB" id="A0A8C1PLW4"/>
<dbReference type="InterPro" id="IPR001304">
    <property type="entry name" value="C-type_lectin-like"/>
</dbReference>
<dbReference type="Proteomes" id="UP000694427">
    <property type="component" value="Unplaced"/>
</dbReference>
<feature type="domain" description="C-type lectin" evidence="3">
    <location>
        <begin position="62"/>
        <end position="169"/>
    </location>
</feature>
<keyword evidence="1" id="KW-0430">Lectin</keyword>
<protein>
    <submittedName>
        <fullName evidence="4">Si:ch73-343l4.8</fullName>
    </submittedName>
</protein>
<dbReference type="PANTHER" id="PTHR22802">
    <property type="entry name" value="C-TYPE LECTIN SUPERFAMILY MEMBER"/>
    <property type="match status" value="1"/>
</dbReference>
<name>A0A8C1PLW4_CYPCA</name>
<accession>A0A8C1PLW4</accession>
<organism evidence="4 5">
    <name type="scientific">Cyprinus carpio</name>
    <name type="common">Common carp</name>
    <dbReference type="NCBI Taxonomy" id="7962"/>
    <lineage>
        <taxon>Eukaryota</taxon>
        <taxon>Metazoa</taxon>
        <taxon>Chordata</taxon>
        <taxon>Craniata</taxon>
        <taxon>Vertebrata</taxon>
        <taxon>Euteleostomi</taxon>
        <taxon>Actinopterygii</taxon>
        <taxon>Neopterygii</taxon>
        <taxon>Teleostei</taxon>
        <taxon>Ostariophysi</taxon>
        <taxon>Cypriniformes</taxon>
        <taxon>Cyprinidae</taxon>
        <taxon>Cyprininae</taxon>
        <taxon>Cyprinus</taxon>
    </lineage>
</organism>
<reference evidence="4" key="1">
    <citation type="submission" date="2025-08" db="UniProtKB">
        <authorList>
            <consortium name="Ensembl"/>
        </authorList>
    </citation>
    <scope>IDENTIFICATION</scope>
</reference>
<dbReference type="PROSITE" id="PS50041">
    <property type="entry name" value="C_TYPE_LECTIN_2"/>
    <property type="match status" value="1"/>
</dbReference>
<proteinExistence type="predicted"/>
<dbReference type="InterPro" id="IPR016186">
    <property type="entry name" value="C-type_lectin-like/link_sf"/>
</dbReference>
<dbReference type="GO" id="GO:0030246">
    <property type="term" value="F:carbohydrate binding"/>
    <property type="evidence" value="ECO:0007669"/>
    <property type="project" value="UniProtKB-KW"/>
</dbReference>
<reference evidence="4" key="2">
    <citation type="submission" date="2025-09" db="UniProtKB">
        <authorList>
            <consortium name="Ensembl"/>
        </authorList>
    </citation>
    <scope>IDENTIFICATION</scope>
</reference>
<dbReference type="InterPro" id="IPR016187">
    <property type="entry name" value="CTDL_fold"/>
</dbReference>
<dbReference type="Gene3D" id="3.10.100.10">
    <property type="entry name" value="Mannose-Binding Protein A, subunit A"/>
    <property type="match status" value="1"/>
</dbReference>
<feature type="coiled-coil region" evidence="2">
    <location>
        <begin position="9"/>
        <end position="50"/>
    </location>
</feature>
<evidence type="ECO:0000256" key="2">
    <source>
        <dbReference type="SAM" id="Coils"/>
    </source>
</evidence>
<dbReference type="InterPro" id="IPR033989">
    <property type="entry name" value="CD209-like_CTLD"/>
</dbReference>
<evidence type="ECO:0000259" key="3">
    <source>
        <dbReference type="PROSITE" id="PS50041"/>
    </source>
</evidence>
<dbReference type="SUPFAM" id="SSF56436">
    <property type="entry name" value="C-type lectin-like"/>
    <property type="match status" value="1"/>
</dbReference>
<evidence type="ECO:0000313" key="5">
    <source>
        <dbReference type="Proteomes" id="UP000694427"/>
    </source>
</evidence>
<dbReference type="CDD" id="cd03590">
    <property type="entry name" value="CLECT_DC-SIGN_like"/>
    <property type="match status" value="1"/>
</dbReference>
<dbReference type="Gene3D" id="1.20.5.1000">
    <property type="entry name" value="arf6 gtpase in complex with a specific effector, jip4"/>
    <property type="match status" value="1"/>
</dbReference>
<keyword evidence="5" id="KW-1185">Reference proteome</keyword>
<dbReference type="InterPro" id="IPR051004">
    <property type="entry name" value="DC-SIGN_domain-containing"/>
</dbReference>
<dbReference type="PANTHER" id="PTHR22802:SF471">
    <property type="entry name" value="CD209F ANTIGEN"/>
    <property type="match status" value="1"/>
</dbReference>
<dbReference type="Pfam" id="PF00059">
    <property type="entry name" value="Lectin_C"/>
    <property type="match status" value="1"/>
</dbReference>
<dbReference type="SMART" id="SM00034">
    <property type="entry name" value="CLECT"/>
    <property type="match status" value="1"/>
</dbReference>
<evidence type="ECO:0000256" key="1">
    <source>
        <dbReference type="ARBA" id="ARBA00022734"/>
    </source>
</evidence>
<keyword evidence="2" id="KW-0175">Coiled coil</keyword>